<keyword evidence="2" id="KW-1185">Reference proteome</keyword>
<evidence type="ECO:0000313" key="2">
    <source>
        <dbReference type="Proteomes" id="UP000298781"/>
    </source>
</evidence>
<gene>
    <name evidence="1" type="ORF">E8M01_17955</name>
</gene>
<accession>A0A4D7BDB3</accession>
<name>A0A4D7BDB3_9HYPH</name>
<organism evidence="1 2">
    <name type="scientific">Phreatobacter stygius</name>
    <dbReference type="NCBI Taxonomy" id="1940610"/>
    <lineage>
        <taxon>Bacteria</taxon>
        <taxon>Pseudomonadati</taxon>
        <taxon>Pseudomonadota</taxon>
        <taxon>Alphaproteobacteria</taxon>
        <taxon>Hyphomicrobiales</taxon>
        <taxon>Phreatobacteraceae</taxon>
        <taxon>Phreatobacter</taxon>
    </lineage>
</organism>
<reference evidence="1 2" key="1">
    <citation type="submission" date="2019-04" db="EMBL/GenBank/DDBJ databases">
        <title>Phreatobacter aquaticus sp. nov.</title>
        <authorList>
            <person name="Choi A."/>
        </authorList>
    </citation>
    <scope>NUCLEOTIDE SEQUENCE [LARGE SCALE GENOMIC DNA]</scope>
    <source>
        <strain evidence="1 2">KCTC 52518</strain>
    </source>
</reference>
<dbReference type="EMBL" id="CP039690">
    <property type="protein sequence ID" value="QCI65927.1"/>
    <property type="molecule type" value="Genomic_DNA"/>
</dbReference>
<dbReference type="Proteomes" id="UP000298781">
    <property type="component" value="Chromosome"/>
</dbReference>
<dbReference type="RefSeq" id="WP_136961373.1">
    <property type="nucleotide sequence ID" value="NZ_CP039690.1"/>
</dbReference>
<evidence type="ECO:0000313" key="1">
    <source>
        <dbReference type="EMBL" id="QCI65927.1"/>
    </source>
</evidence>
<proteinExistence type="predicted"/>
<dbReference type="KEGG" id="pstg:E8M01_17955"/>
<dbReference type="OrthoDB" id="7679381at2"/>
<sequence length="77" mass="8149">MRGKRSVALVDDERLLAALKEARHECLRALDVLPLHGEDYRTVEGVAAAIDGLAGLLSGNPWVFSAPAAGAQAKSPR</sequence>
<protein>
    <submittedName>
        <fullName evidence="1">Uncharacterized protein</fullName>
    </submittedName>
</protein>
<dbReference type="AlphaFoldDB" id="A0A4D7BDB3"/>